<keyword evidence="5 7" id="KW-1133">Transmembrane helix</keyword>
<feature type="domain" description="Cytochrome b561" evidence="9">
    <location>
        <begin position="14"/>
        <end position="220"/>
    </location>
</feature>
<dbReference type="RefSeq" id="XP_016622289.1">
    <property type="nucleotide sequence ID" value="XM_016761951.1"/>
</dbReference>
<keyword evidence="6 7" id="KW-0472">Membrane</keyword>
<name>A0A0D2HXG0_CLAB1</name>
<proteinExistence type="predicted"/>
<dbReference type="AlphaFoldDB" id="A0A0D2HXG0"/>
<feature type="chain" id="PRO_5002243631" description="Cytochrome b561 domain-containing protein" evidence="8">
    <location>
        <begin position="25"/>
        <end position="253"/>
    </location>
</feature>
<dbReference type="HOGENOM" id="CLU_065428_2_0_1"/>
<organism evidence="10 11">
    <name type="scientific">Cladophialophora bantiana (strain ATCC 10958 / CBS 173.52 / CDC B-1940 / NIH 8579)</name>
    <name type="common">Xylohypha bantiana</name>
    <dbReference type="NCBI Taxonomy" id="1442370"/>
    <lineage>
        <taxon>Eukaryota</taxon>
        <taxon>Fungi</taxon>
        <taxon>Dikarya</taxon>
        <taxon>Ascomycota</taxon>
        <taxon>Pezizomycotina</taxon>
        <taxon>Eurotiomycetes</taxon>
        <taxon>Chaetothyriomycetidae</taxon>
        <taxon>Chaetothyriales</taxon>
        <taxon>Herpotrichiellaceae</taxon>
        <taxon>Cladophialophora</taxon>
    </lineage>
</organism>
<comment type="subcellular location">
    <subcellularLocation>
        <location evidence="1">Membrane</location>
    </subcellularLocation>
</comment>
<dbReference type="PROSITE" id="PS50939">
    <property type="entry name" value="CYTOCHROME_B561"/>
    <property type="match status" value="1"/>
</dbReference>
<keyword evidence="4" id="KW-0249">Electron transport</keyword>
<sequence>MPFPPRSFSLLLLLLLIEAIHALAASTAEVAASTESALLPRSVPAVTKHRSDKVHGIMMGTTVIIIFPFGSICWRLLDRVVSGTTLFRIHVCCQLLGLGMLISGFGLGAWVCIIHNEVYNDAYGHVILGTILTALFILQPLIGQWHHYLYKSPSRKVNPWIRRFHMWLGRLLMAAAIVNGATGIVLAANTPGGEKGYGAAAGIVGVTYLVIVLLWYWNRSRQNVEESSRRDMPVEGHTDRESKTIPAVAVGRI</sequence>
<keyword evidence="11" id="KW-1185">Reference proteome</keyword>
<evidence type="ECO:0000256" key="4">
    <source>
        <dbReference type="ARBA" id="ARBA00022982"/>
    </source>
</evidence>
<feature type="transmembrane region" description="Helical" evidence="7">
    <location>
        <begin position="89"/>
        <end position="116"/>
    </location>
</feature>
<dbReference type="Proteomes" id="UP000053789">
    <property type="component" value="Unassembled WGS sequence"/>
</dbReference>
<evidence type="ECO:0000256" key="2">
    <source>
        <dbReference type="ARBA" id="ARBA00022448"/>
    </source>
</evidence>
<dbReference type="PANTHER" id="PTHR47797">
    <property type="entry name" value="DEHYDROGENASE, PUTATIVE (AFU_ORTHOLOGUE AFUA_8G05805)-RELATED"/>
    <property type="match status" value="1"/>
</dbReference>
<evidence type="ECO:0000259" key="9">
    <source>
        <dbReference type="PROSITE" id="PS50939"/>
    </source>
</evidence>
<dbReference type="VEuPathDB" id="FungiDB:Z519_04205"/>
<evidence type="ECO:0000313" key="10">
    <source>
        <dbReference type="EMBL" id="KIW95620.1"/>
    </source>
</evidence>
<evidence type="ECO:0000313" key="11">
    <source>
        <dbReference type="Proteomes" id="UP000053789"/>
    </source>
</evidence>
<keyword evidence="2" id="KW-0813">Transport</keyword>
<evidence type="ECO:0000256" key="8">
    <source>
        <dbReference type="SAM" id="SignalP"/>
    </source>
</evidence>
<dbReference type="PANTHER" id="PTHR47797:SF1">
    <property type="entry name" value="CYTOCHROME B561 DOMAIN-CONTAINING PROTEIN-RELATED"/>
    <property type="match status" value="1"/>
</dbReference>
<dbReference type="CDD" id="cd08760">
    <property type="entry name" value="Cyt_b561_FRRS1_like"/>
    <property type="match status" value="1"/>
</dbReference>
<feature type="transmembrane region" description="Helical" evidence="7">
    <location>
        <begin position="122"/>
        <end position="143"/>
    </location>
</feature>
<reference evidence="10" key="1">
    <citation type="submission" date="2015-01" db="EMBL/GenBank/DDBJ databases">
        <title>The Genome Sequence of Cladophialophora bantiana CBS 173.52.</title>
        <authorList>
            <consortium name="The Broad Institute Genomics Platform"/>
            <person name="Cuomo C."/>
            <person name="de Hoog S."/>
            <person name="Gorbushina A."/>
            <person name="Stielow B."/>
            <person name="Teixiera M."/>
            <person name="Abouelleil A."/>
            <person name="Chapman S.B."/>
            <person name="Priest M."/>
            <person name="Young S.K."/>
            <person name="Wortman J."/>
            <person name="Nusbaum C."/>
            <person name="Birren B."/>
        </authorList>
    </citation>
    <scope>NUCLEOTIDE SEQUENCE [LARGE SCALE GENOMIC DNA]</scope>
    <source>
        <strain evidence="10">CBS 173.52</strain>
    </source>
</reference>
<feature type="transmembrane region" description="Helical" evidence="7">
    <location>
        <begin position="56"/>
        <end position="77"/>
    </location>
</feature>
<dbReference type="Pfam" id="PF03188">
    <property type="entry name" value="Cytochrom_B561"/>
    <property type="match status" value="1"/>
</dbReference>
<evidence type="ECO:0000256" key="3">
    <source>
        <dbReference type="ARBA" id="ARBA00022692"/>
    </source>
</evidence>
<gene>
    <name evidence="10" type="ORF">Z519_04205</name>
</gene>
<dbReference type="GO" id="GO:0016020">
    <property type="term" value="C:membrane"/>
    <property type="evidence" value="ECO:0007669"/>
    <property type="project" value="UniProtKB-SubCell"/>
</dbReference>
<evidence type="ECO:0000256" key="1">
    <source>
        <dbReference type="ARBA" id="ARBA00004370"/>
    </source>
</evidence>
<feature type="transmembrane region" description="Helical" evidence="7">
    <location>
        <begin position="164"/>
        <end position="185"/>
    </location>
</feature>
<accession>A0A0D2HXG0</accession>
<dbReference type="SMART" id="SM00665">
    <property type="entry name" value="B561"/>
    <property type="match status" value="1"/>
</dbReference>
<dbReference type="InterPro" id="IPR006593">
    <property type="entry name" value="Cyt_b561/ferric_Rdtase_TM"/>
</dbReference>
<feature type="signal peptide" evidence="8">
    <location>
        <begin position="1"/>
        <end position="24"/>
    </location>
</feature>
<evidence type="ECO:0000256" key="6">
    <source>
        <dbReference type="ARBA" id="ARBA00023136"/>
    </source>
</evidence>
<feature type="transmembrane region" description="Helical" evidence="7">
    <location>
        <begin position="197"/>
        <end position="217"/>
    </location>
</feature>
<keyword evidence="8" id="KW-0732">Signal</keyword>
<dbReference type="OrthoDB" id="19261at2759"/>
<dbReference type="EMBL" id="KN846984">
    <property type="protein sequence ID" value="KIW95620.1"/>
    <property type="molecule type" value="Genomic_DNA"/>
</dbReference>
<evidence type="ECO:0000256" key="7">
    <source>
        <dbReference type="SAM" id="Phobius"/>
    </source>
</evidence>
<keyword evidence="3 7" id="KW-0812">Transmembrane</keyword>
<protein>
    <recommendedName>
        <fullName evidence="9">Cytochrome b561 domain-containing protein</fullName>
    </recommendedName>
</protein>
<evidence type="ECO:0000256" key="5">
    <source>
        <dbReference type="ARBA" id="ARBA00022989"/>
    </source>
</evidence>
<dbReference type="GeneID" id="27697133"/>
<dbReference type="Gene3D" id="1.20.120.1770">
    <property type="match status" value="1"/>
</dbReference>